<dbReference type="SUPFAM" id="SSF49464">
    <property type="entry name" value="Carboxypeptidase regulatory domain-like"/>
    <property type="match status" value="1"/>
</dbReference>
<comment type="caution">
    <text evidence="4">The sequence shown here is derived from an EMBL/GenBank/DDBJ whole genome shotgun (WGS) entry which is preliminary data.</text>
</comment>
<dbReference type="InterPro" id="IPR041700">
    <property type="entry name" value="OMP_b-brl_3"/>
</dbReference>
<sequence length="937" mass="104012">MKKYLLLFLSLILTNVLFAQVAREVSGIVKDSTDTPVIGALVILSSSKDTLKTSTNNDGIFIFKNAPSGQFILTVRSIGYVNYNKRFLYNDATKRLVLDPVILKSQANMLKEVTVNGTPAVTYKEDTVEYRASDYKVRENASVDELLKKMEGVEVANDGTVTAQGTQVTKARLNGKDYAGGDVASAIQNLPADIVEKIQIVDDYGDQAARTGIKDGDPRKVLNIVTRADRSVGNTGRLNAGAGSNDRYGLSVFGTRINANQQVNANLSFNNTVNGVANNSGGQSLDGGNFRGGNGGGRGGGGSGGSYSGLGGGSGGTTRTGRGSLGYRDQLNKKLSINSSYSYNFNDVNSINSSTSESYVEKGTIYSTNESSGGNDANNHSFNFDLEYDIDSANYLRIQPSLSFSSTLTSNQSNIRTRQAGYLNQLTEGSNSSKDSRPSLEGSVLYQHIFKKQGRNFSLNINYSRNNQTRDNEQNNIITYYQLNSDDFNYDSLVHRLVQRKNLNNTLRASMTFSERLSPKSRIDFNGQVNRRSYDNSAYTNNIGKDGSQLPIDSLTNLFNYSFTESRFSLNYRFNVPKFNFALGMTAIPTLLTGTKVHLDATSRRANFFLIPIARVEYQFSRQHRLSLNYSGNASEPTFDQIQPVRDVSNPNHPIVGNPDLKAAFNHTIAAAYNNYIANARLNYSVNLNARFVSNSVVSNLIQVPMLLSKGDTTYINETHYLNLNGASSYNCNYNISKSFADRKYSFHLNGSITNRNGVSMSENRKNESTTWTFSQRLGPQINPVEWLEVNPNVSYIYTKADFTLSSNNSRVNNFAINGDGRIYIHQTWLFSFSASKNYVSGINANQTSNPFVINTGFEKQFFKRKNGAISLQCFDLLKQNNFVNRTISDYSRTDVKTNALSRYVMLNFRWQPQKWSGSPRGRSGRQMMRRGDGSFY</sequence>
<evidence type="ECO:0000313" key="4">
    <source>
        <dbReference type="EMBL" id="PWG81844.1"/>
    </source>
</evidence>
<evidence type="ECO:0000256" key="1">
    <source>
        <dbReference type="SAM" id="MobiDB-lite"/>
    </source>
</evidence>
<organism evidence="4 5">
    <name type="scientific">Pararcticibacter amylolyticus</name>
    <dbReference type="NCBI Taxonomy" id="2173175"/>
    <lineage>
        <taxon>Bacteria</taxon>
        <taxon>Pseudomonadati</taxon>
        <taxon>Bacteroidota</taxon>
        <taxon>Sphingobacteriia</taxon>
        <taxon>Sphingobacteriales</taxon>
        <taxon>Sphingobacteriaceae</taxon>
        <taxon>Pararcticibacter</taxon>
    </lineage>
</organism>
<dbReference type="AlphaFoldDB" id="A0A2U2PKP5"/>
<feature type="domain" description="Outer membrane protein beta-barrel" evidence="3">
    <location>
        <begin position="448"/>
        <end position="775"/>
    </location>
</feature>
<reference evidence="4 5" key="1">
    <citation type="submission" date="2018-04" db="EMBL/GenBank/DDBJ databases">
        <title>Pedobacter chongqingensis sp. nov., isolated from a rottenly hemp rope.</title>
        <authorList>
            <person name="Cai Y."/>
        </authorList>
    </citation>
    <scope>NUCLEOTIDE SEQUENCE [LARGE SCALE GENOMIC DNA]</scope>
    <source>
        <strain evidence="4 5">FJ4-8</strain>
    </source>
</reference>
<evidence type="ECO:0000259" key="3">
    <source>
        <dbReference type="Pfam" id="PF14905"/>
    </source>
</evidence>
<dbReference type="EMBL" id="QEAS01000003">
    <property type="protein sequence ID" value="PWG81844.1"/>
    <property type="molecule type" value="Genomic_DNA"/>
</dbReference>
<gene>
    <name evidence="4" type="ORF">DDR33_05680</name>
</gene>
<feature type="compositionally biased region" description="Gly residues" evidence="1">
    <location>
        <begin position="289"/>
        <end position="318"/>
    </location>
</feature>
<dbReference type="SUPFAM" id="SSF56935">
    <property type="entry name" value="Porins"/>
    <property type="match status" value="1"/>
</dbReference>
<evidence type="ECO:0000256" key="2">
    <source>
        <dbReference type="SAM" id="SignalP"/>
    </source>
</evidence>
<keyword evidence="2" id="KW-0732">Signal</keyword>
<feature type="region of interest" description="Disordered" evidence="1">
    <location>
        <begin position="915"/>
        <end position="937"/>
    </location>
</feature>
<accession>A0A2U2PKP5</accession>
<dbReference type="InterPro" id="IPR008969">
    <property type="entry name" value="CarboxyPept-like_regulatory"/>
</dbReference>
<protein>
    <recommendedName>
        <fullName evidence="3">Outer membrane protein beta-barrel domain-containing protein</fullName>
    </recommendedName>
</protein>
<dbReference type="Gene3D" id="2.60.40.1120">
    <property type="entry name" value="Carboxypeptidase-like, regulatory domain"/>
    <property type="match status" value="1"/>
</dbReference>
<name>A0A2U2PKP5_9SPHI</name>
<feature type="region of interest" description="Disordered" evidence="1">
    <location>
        <begin position="280"/>
        <end position="327"/>
    </location>
</feature>
<dbReference type="Pfam" id="PF13715">
    <property type="entry name" value="CarbopepD_reg_2"/>
    <property type="match status" value="1"/>
</dbReference>
<dbReference type="Proteomes" id="UP000245647">
    <property type="component" value="Unassembled WGS sequence"/>
</dbReference>
<proteinExistence type="predicted"/>
<evidence type="ECO:0000313" key="5">
    <source>
        <dbReference type="Proteomes" id="UP000245647"/>
    </source>
</evidence>
<dbReference type="Pfam" id="PF14905">
    <property type="entry name" value="OMP_b-brl_3"/>
    <property type="match status" value="1"/>
</dbReference>
<keyword evidence="5" id="KW-1185">Reference proteome</keyword>
<dbReference type="RefSeq" id="WP_109414786.1">
    <property type="nucleotide sequence ID" value="NZ_QEAS01000003.1"/>
</dbReference>
<feature type="signal peptide" evidence="2">
    <location>
        <begin position="1"/>
        <end position="19"/>
    </location>
</feature>
<feature type="compositionally biased region" description="Low complexity" evidence="1">
    <location>
        <begin position="917"/>
        <end position="927"/>
    </location>
</feature>
<feature type="chain" id="PRO_5015781750" description="Outer membrane protein beta-barrel domain-containing protein" evidence="2">
    <location>
        <begin position="20"/>
        <end position="937"/>
    </location>
</feature>
<dbReference type="OrthoDB" id="1086219at2"/>